<comment type="caution">
    <text evidence="4">The sequence shown here is derived from an EMBL/GenBank/DDBJ whole genome shotgun (WGS) entry which is preliminary data.</text>
</comment>
<dbReference type="RefSeq" id="WP_345184224.1">
    <property type="nucleotide sequence ID" value="NZ_BAABGP010000004.1"/>
</dbReference>
<gene>
    <name evidence="4" type="ORF">GCM10023171_06100</name>
</gene>
<dbReference type="PANTHER" id="PTHR42693">
    <property type="entry name" value="ARYLSULFATASE FAMILY MEMBER"/>
    <property type="match status" value="1"/>
</dbReference>
<dbReference type="Pfam" id="PF00884">
    <property type="entry name" value="Sulfatase"/>
    <property type="match status" value="1"/>
</dbReference>
<dbReference type="InterPro" id="IPR017850">
    <property type="entry name" value="Alkaline_phosphatase_core_sf"/>
</dbReference>
<dbReference type="Gene3D" id="3.40.720.10">
    <property type="entry name" value="Alkaline Phosphatase, subunit A"/>
    <property type="match status" value="1"/>
</dbReference>
<evidence type="ECO:0000259" key="3">
    <source>
        <dbReference type="Pfam" id="PF00884"/>
    </source>
</evidence>
<dbReference type="CDD" id="cd16025">
    <property type="entry name" value="PAS_like"/>
    <property type="match status" value="1"/>
</dbReference>
<feature type="domain" description="Sulfatase N-terminal" evidence="3">
    <location>
        <begin position="3"/>
        <end position="413"/>
    </location>
</feature>
<reference evidence="5" key="1">
    <citation type="journal article" date="2019" name="Int. J. Syst. Evol. Microbiol.">
        <title>The Global Catalogue of Microorganisms (GCM) 10K type strain sequencing project: providing services to taxonomists for standard genome sequencing and annotation.</title>
        <authorList>
            <consortium name="The Broad Institute Genomics Platform"/>
            <consortium name="The Broad Institute Genome Sequencing Center for Infectious Disease"/>
            <person name="Wu L."/>
            <person name="Ma J."/>
        </authorList>
    </citation>
    <scope>NUCLEOTIDE SEQUENCE [LARGE SCALE GENOMIC DNA]</scope>
    <source>
        <strain evidence="5">JCM 17839</strain>
    </source>
</reference>
<keyword evidence="2" id="KW-0378">Hydrolase</keyword>
<dbReference type="EMBL" id="BAABGP010000004">
    <property type="protein sequence ID" value="GAA4479978.1"/>
    <property type="molecule type" value="Genomic_DNA"/>
</dbReference>
<dbReference type="InterPro" id="IPR000917">
    <property type="entry name" value="Sulfatase_N"/>
</dbReference>
<protein>
    <submittedName>
        <fullName evidence="4">Arylsulfatase</fullName>
    </submittedName>
</protein>
<organism evidence="4 5">
    <name type="scientific">Microbacterium panaciterrae</name>
    <dbReference type="NCBI Taxonomy" id="985759"/>
    <lineage>
        <taxon>Bacteria</taxon>
        <taxon>Bacillati</taxon>
        <taxon>Actinomycetota</taxon>
        <taxon>Actinomycetes</taxon>
        <taxon>Micrococcales</taxon>
        <taxon>Microbacteriaceae</taxon>
        <taxon>Microbacterium</taxon>
    </lineage>
</organism>
<dbReference type="InterPro" id="IPR050738">
    <property type="entry name" value="Sulfatase"/>
</dbReference>
<comment type="similarity">
    <text evidence="1">Belongs to the sulfatase family.</text>
</comment>
<name>A0ABP8P4K3_9MICO</name>
<accession>A0ABP8P4K3</accession>
<dbReference type="PANTHER" id="PTHR42693:SF53">
    <property type="entry name" value="ENDO-4-O-SULFATASE"/>
    <property type="match status" value="1"/>
</dbReference>
<evidence type="ECO:0000256" key="2">
    <source>
        <dbReference type="ARBA" id="ARBA00022801"/>
    </source>
</evidence>
<evidence type="ECO:0000313" key="5">
    <source>
        <dbReference type="Proteomes" id="UP001500731"/>
    </source>
</evidence>
<dbReference type="Proteomes" id="UP001500731">
    <property type="component" value="Unassembled WGS sequence"/>
</dbReference>
<evidence type="ECO:0000313" key="4">
    <source>
        <dbReference type="EMBL" id="GAA4479978.1"/>
    </source>
</evidence>
<evidence type="ECO:0000256" key="1">
    <source>
        <dbReference type="ARBA" id="ARBA00008779"/>
    </source>
</evidence>
<dbReference type="SUPFAM" id="SSF53649">
    <property type="entry name" value="Alkaline phosphatase-like"/>
    <property type="match status" value="1"/>
</dbReference>
<dbReference type="Gene3D" id="3.30.1120.10">
    <property type="match status" value="1"/>
</dbReference>
<sequence>MGPNVLLIVADDMGFSDLGCYGGEIPTPNLDELARSGVRFSQFYNTARCSPSRASLLTGLHPHQTGIGVLTRPDLPHGYRGDLDPSTPTVAETLRDAGWDTALFGKWHLSAQTDAPSTSWPTRKGFDEFFGTLAGCSSYFDPQTLTRGESPATDAADDPDFYYTDAIAAEADRWLSQRGDDSRPFFLYAAFTAPHWPLHAKPEDIRAARGLFDDGWDRLREARLERLRTEGILSEGTRLSDRDPSQPAWDDVADPDWNLERMEVYAAQVIALDRAIGRILDRLRAQGELDDTLVLFLSDNGASAEELPIGTDETFVLKDRALREGTRDGSPVRFGNYPEITPGPESTYASYGIPWANLSNTPFRRYKRWVHEGGISTPLIVHWPQGRLAAGGVIDLPAQLVDILPTILDATGVPAEGAEGRSLLAALGGTAVAEAPLYWEHTGNAAIRVGQWKLVRAYPEPWELYDMVADRSELEDLADRHPDRRDALAAMWEDWAARVGALPWGPMVERYVAAGLAPAAAEE</sequence>
<keyword evidence="5" id="KW-1185">Reference proteome</keyword>
<proteinExistence type="inferred from homology"/>